<dbReference type="GO" id="GO:1990904">
    <property type="term" value="C:ribonucleoprotein complex"/>
    <property type="evidence" value="ECO:0007669"/>
    <property type="project" value="TreeGrafter"/>
</dbReference>
<dbReference type="EMBL" id="ML014324">
    <property type="protein sequence ID" value="RKO99066.1"/>
    <property type="molecule type" value="Genomic_DNA"/>
</dbReference>
<keyword evidence="7" id="KW-1185">Reference proteome</keyword>
<dbReference type="PANTHER" id="PTHR22997">
    <property type="entry name" value="PIH1 DOMAIN-CONTAINING PROTEIN 1"/>
    <property type="match status" value="1"/>
</dbReference>
<dbReference type="Pfam" id="PF08190">
    <property type="entry name" value="PIH1"/>
    <property type="match status" value="1"/>
</dbReference>
<accession>A0A4P9X2U3</accession>
<feature type="compositionally biased region" description="Low complexity" evidence="3">
    <location>
        <begin position="215"/>
        <end position="235"/>
    </location>
</feature>
<dbReference type="OrthoDB" id="5135119at2759"/>
<dbReference type="InterPro" id="IPR041442">
    <property type="entry name" value="PIH1D1/2/3_CS-like"/>
</dbReference>
<dbReference type="GO" id="GO:0005737">
    <property type="term" value="C:cytoplasm"/>
    <property type="evidence" value="ECO:0007669"/>
    <property type="project" value="TreeGrafter"/>
</dbReference>
<evidence type="ECO:0000313" key="7">
    <source>
        <dbReference type="Proteomes" id="UP000274922"/>
    </source>
</evidence>
<dbReference type="GO" id="GO:0097255">
    <property type="term" value="C:R2TP complex"/>
    <property type="evidence" value="ECO:0007669"/>
    <property type="project" value="TreeGrafter"/>
</dbReference>
<gene>
    <name evidence="6" type="ORF">CXG81DRAFT_15072</name>
</gene>
<reference evidence="7" key="1">
    <citation type="journal article" date="2018" name="Nat. Microbiol.">
        <title>Leveraging single-cell genomics to expand the fungal tree of life.</title>
        <authorList>
            <person name="Ahrendt S.R."/>
            <person name="Quandt C.A."/>
            <person name="Ciobanu D."/>
            <person name="Clum A."/>
            <person name="Salamov A."/>
            <person name="Andreopoulos B."/>
            <person name="Cheng J.F."/>
            <person name="Woyke T."/>
            <person name="Pelin A."/>
            <person name="Henrissat B."/>
            <person name="Reynolds N.K."/>
            <person name="Benny G.L."/>
            <person name="Smith M.E."/>
            <person name="James T.Y."/>
            <person name="Grigoriev I.V."/>
        </authorList>
    </citation>
    <scope>NUCLEOTIDE SEQUENCE [LARGE SCALE GENOMIC DNA]</scope>
    <source>
        <strain evidence="7">ATCC 52028</strain>
    </source>
</reference>
<evidence type="ECO:0000256" key="2">
    <source>
        <dbReference type="ARBA" id="ARBA00040540"/>
    </source>
</evidence>
<feature type="compositionally biased region" description="Basic and acidic residues" evidence="3">
    <location>
        <begin position="240"/>
        <end position="251"/>
    </location>
</feature>
<dbReference type="InterPro" id="IPR050734">
    <property type="entry name" value="PIH1/Kintoun_subfamily"/>
</dbReference>
<dbReference type="InterPro" id="IPR012981">
    <property type="entry name" value="PIH1_N"/>
</dbReference>
<comment type="similarity">
    <text evidence="1">Belongs to the PIH1 family.</text>
</comment>
<sequence length="353" mass="37102">MARSRLLHLDGGADAASAGHGLADDAAATTDLAAEGLLHAFSERVQQAHLEQQAQAAAAASRVTPVAGFVVKTRLLEASGAYPAQLKLFVNVCHSPEIPAPPLASDAEIQAAIAAGDPARYKVPLSLSALQSDRDRAGKTCLIIDAAVHSRVYAMANRDPGFRHFLIQLALQWIEQKHTLPLDMDYVLPKAAKKGAISVHTIHRPKRPHIELMDSSEGGPSKSPGSAAPASAAASTLPPRRQDAVRTKNAEDDGDAMLTAYTIDVAYGDDGVTPAFLVVAIQLPQATRMANAALDVEPRRLLLQMPSYQLQAALPHAVDIEAGGAQFDHRTRVLTVTLECLAATATAAAAAGV</sequence>
<dbReference type="PANTHER" id="PTHR22997:SF0">
    <property type="entry name" value="PIH1 DOMAIN-CONTAINING PROTEIN 1"/>
    <property type="match status" value="1"/>
</dbReference>
<evidence type="ECO:0000313" key="6">
    <source>
        <dbReference type="EMBL" id="RKO99066.1"/>
    </source>
</evidence>
<dbReference type="Pfam" id="PF18201">
    <property type="entry name" value="PIH1_CS"/>
    <property type="match status" value="1"/>
</dbReference>
<dbReference type="Proteomes" id="UP000274922">
    <property type="component" value="Unassembled WGS sequence"/>
</dbReference>
<dbReference type="STRING" id="1555241.A0A4P9X2U3"/>
<evidence type="ECO:0000256" key="1">
    <source>
        <dbReference type="ARBA" id="ARBA00008511"/>
    </source>
</evidence>
<dbReference type="GO" id="GO:0000492">
    <property type="term" value="P:box C/D snoRNP assembly"/>
    <property type="evidence" value="ECO:0007669"/>
    <property type="project" value="TreeGrafter"/>
</dbReference>
<feature type="region of interest" description="Disordered" evidence="3">
    <location>
        <begin position="207"/>
        <end position="251"/>
    </location>
</feature>
<dbReference type="AlphaFoldDB" id="A0A4P9X2U3"/>
<proteinExistence type="inferred from homology"/>
<evidence type="ECO:0000259" key="5">
    <source>
        <dbReference type="Pfam" id="PF18201"/>
    </source>
</evidence>
<feature type="domain" description="PIH1D1/2/3 CS-like" evidence="5">
    <location>
        <begin position="273"/>
        <end position="339"/>
    </location>
</feature>
<dbReference type="GO" id="GO:0006364">
    <property type="term" value="P:rRNA processing"/>
    <property type="evidence" value="ECO:0007669"/>
    <property type="project" value="TreeGrafter"/>
</dbReference>
<protein>
    <recommendedName>
        <fullName evidence="2">PIH1 domain-containing protein 1</fullName>
    </recommendedName>
</protein>
<evidence type="ECO:0000256" key="3">
    <source>
        <dbReference type="SAM" id="MobiDB-lite"/>
    </source>
</evidence>
<evidence type="ECO:0000259" key="4">
    <source>
        <dbReference type="Pfam" id="PF08190"/>
    </source>
</evidence>
<organism evidence="6 7">
    <name type="scientific">Caulochytrium protostelioides</name>
    <dbReference type="NCBI Taxonomy" id="1555241"/>
    <lineage>
        <taxon>Eukaryota</taxon>
        <taxon>Fungi</taxon>
        <taxon>Fungi incertae sedis</taxon>
        <taxon>Chytridiomycota</taxon>
        <taxon>Chytridiomycota incertae sedis</taxon>
        <taxon>Chytridiomycetes</taxon>
        <taxon>Caulochytriales</taxon>
        <taxon>Caulochytriaceae</taxon>
        <taxon>Caulochytrium</taxon>
    </lineage>
</organism>
<name>A0A4P9X2U3_9FUNG</name>
<feature type="domain" description="PIH1 N-terminal" evidence="4">
    <location>
        <begin position="50"/>
        <end position="208"/>
    </location>
</feature>